<proteinExistence type="predicted"/>
<keyword evidence="1" id="KW-0472">Membrane</keyword>
<dbReference type="EMBL" id="BMFK01000001">
    <property type="protein sequence ID" value="GGE55660.1"/>
    <property type="molecule type" value="Genomic_DNA"/>
</dbReference>
<gene>
    <name evidence="2" type="ORF">GCM10007140_02520</name>
</gene>
<keyword evidence="1" id="KW-0812">Transmembrane</keyword>
<organism evidence="2 3">
    <name type="scientific">Priestia taiwanensis</name>
    <dbReference type="NCBI Taxonomy" id="1347902"/>
    <lineage>
        <taxon>Bacteria</taxon>
        <taxon>Bacillati</taxon>
        <taxon>Bacillota</taxon>
        <taxon>Bacilli</taxon>
        <taxon>Bacillales</taxon>
        <taxon>Bacillaceae</taxon>
        <taxon>Priestia</taxon>
    </lineage>
</organism>
<name>A0A917EKZ4_9BACI</name>
<dbReference type="AlphaFoldDB" id="A0A917EKZ4"/>
<evidence type="ECO:0000256" key="1">
    <source>
        <dbReference type="SAM" id="Phobius"/>
    </source>
</evidence>
<keyword evidence="1" id="KW-1133">Transmembrane helix</keyword>
<reference evidence="2" key="1">
    <citation type="journal article" date="2014" name="Int. J. Syst. Evol. Microbiol.">
        <title>Complete genome sequence of Corynebacterium casei LMG S-19264T (=DSM 44701T), isolated from a smear-ripened cheese.</title>
        <authorList>
            <consortium name="US DOE Joint Genome Institute (JGI-PGF)"/>
            <person name="Walter F."/>
            <person name="Albersmeier A."/>
            <person name="Kalinowski J."/>
            <person name="Ruckert C."/>
        </authorList>
    </citation>
    <scope>NUCLEOTIDE SEQUENCE</scope>
    <source>
        <strain evidence="2">CGMCC 1.12698</strain>
    </source>
</reference>
<protein>
    <submittedName>
        <fullName evidence="2">Uncharacterized protein</fullName>
    </submittedName>
</protein>
<comment type="caution">
    <text evidence="2">The sequence shown here is derived from an EMBL/GenBank/DDBJ whole genome shotgun (WGS) entry which is preliminary data.</text>
</comment>
<accession>A0A917EKZ4</accession>
<keyword evidence="3" id="KW-1185">Reference proteome</keyword>
<reference evidence="2" key="2">
    <citation type="submission" date="2020-09" db="EMBL/GenBank/DDBJ databases">
        <authorList>
            <person name="Sun Q."/>
            <person name="Zhou Y."/>
        </authorList>
    </citation>
    <scope>NUCLEOTIDE SEQUENCE</scope>
    <source>
        <strain evidence="2">CGMCC 1.12698</strain>
    </source>
</reference>
<sequence length="103" mass="12160">MTYGDEPNLYIHLFRHKIRQSLFNIQILEISYKWITVPSQTSIYVQKNDIIVKTFTQRSIPVTRPLAVIIQATLFSLVIGYFFPTTQNYIRRTDHVGTINERK</sequence>
<evidence type="ECO:0000313" key="3">
    <source>
        <dbReference type="Proteomes" id="UP000605259"/>
    </source>
</evidence>
<evidence type="ECO:0000313" key="2">
    <source>
        <dbReference type="EMBL" id="GGE55660.1"/>
    </source>
</evidence>
<dbReference type="Proteomes" id="UP000605259">
    <property type="component" value="Unassembled WGS sequence"/>
</dbReference>
<feature type="transmembrane region" description="Helical" evidence="1">
    <location>
        <begin position="65"/>
        <end position="83"/>
    </location>
</feature>